<sequence>MDHKESKQRKKGGIKAAFEDLVAKLIAYGEVMAIYIQKNLQIYIRNLVLSSVWVFTSFFLIFLGLVYISYGVYLSIQKFLAEGDPILASFGTGFGFLIFAIFFLSLVLKKK</sequence>
<keyword evidence="1" id="KW-0472">Membrane</keyword>
<name>A0A6N4QLX6_9LEPT</name>
<dbReference type="OrthoDB" id="345314at2"/>
<keyword evidence="1" id="KW-0812">Transmembrane</keyword>
<evidence type="ECO:0000256" key="1">
    <source>
        <dbReference type="SAM" id="Phobius"/>
    </source>
</evidence>
<gene>
    <name evidence="2" type="ORF">EHQ18_03220</name>
</gene>
<evidence type="ECO:0000313" key="3">
    <source>
        <dbReference type="Proteomes" id="UP000297239"/>
    </source>
</evidence>
<evidence type="ECO:0000313" key="2">
    <source>
        <dbReference type="EMBL" id="TGK75317.1"/>
    </source>
</evidence>
<dbReference type="EMBL" id="RQFF01000010">
    <property type="protein sequence ID" value="TGK75317.1"/>
    <property type="molecule type" value="Genomic_DNA"/>
</dbReference>
<dbReference type="InterPro" id="IPR058179">
    <property type="entry name" value="LBF_4227-like"/>
</dbReference>
<keyword evidence="1" id="KW-1133">Transmembrane helix</keyword>
<organism evidence="2 3">
    <name type="scientific">Leptospira kanakyensis</name>
    <dbReference type="NCBI Taxonomy" id="2484968"/>
    <lineage>
        <taxon>Bacteria</taxon>
        <taxon>Pseudomonadati</taxon>
        <taxon>Spirochaetota</taxon>
        <taxon>Spirochaetia</taxon>
        <taxon>Leptospirales</taxon>
        <taxon>Leptospiraceae</taxon>
        <taxon>Leptospira</taxon>
    </lineage>
</organism>
<reference evidence="2" key="1">
    <citation type="journal article" date="2019" name="PLoS Negl. Trop. Dis.">
        <title>Revisiting the worldwide diversity of Leptospira species in the environment.</title>
        <authorList>
            <person name="Vincent A.T."/>
            <person name="Schiettekatte O."/>
            <person name="Bourhy P."/>
            <person name="Veyrier F.J."/>
            <person name="Picardeau M."/>
        </authorList>
    </citation>
    <scope>NUCLEOTIDE SEQUENCE [LARGE SCALE GENOMIC DNA]</scope>
    <source>
        <strain evidence="2">201800293</strain>
    </source>
</reference>
<feature type="transmembrane region" description="Helical" evidence="1">
    <location>
        <begin position="86"/>
        <end position="108"/>
    </location>
</feature>
<dbReference type="RefSeq" id="WP_135631841.1">
    <property type="nucleotide sequence ID" value="NZ_RQFE01000009.1"/>
</dbReference>
<accession>A0A6N4QLX6</accession>
<proteinExistence type="predicted"/>
<comment type="caution">
    <text evidence="2">The sequence shown here is derived from an EMBL/GenBank/DDBJ whole genome shotgun (WGS) entry which is preliminary data.</text>
</comment>
<protein>
    <submittedName>
        <fullName evidence="2">Uncharacterized protein</fullName>
    </submittedName>
</protein>
<keyword evidence="3" id="KW-1185">Reference proteome</keyword>
<dbReference type="AlphaFoldDB" id="A0A6N4QLX6"/>
<dbReference type="Proteomes" id="UP000297239">
    <property type="component" value="Unassembled WGS sequence"/>
</dbReference>
<dbReference type="NCBIfam" id="NF047761">
    <property type="entry name" value="LBF_4227_fam"/>
    <property type="match status" value="1"/>
</dbReference>
<feature type="transmembrane region" description="Helical" evidence="1">
    <location>
        <begin position="47"/>
        <end position="74"/>
    </location>
</feature>